<dbReference type="InterPro" id="IPR000182">
    <property type="entry name" value="GNAT_dom"/>
</dbReference>
<dbReference type="AlphaFoldDB" id="V6IYL3"/>
<keyword evidence="2" id="KW-0012">Acyltransferase</keyword>
<dbReference type="SUPFAM" id="SSF55729">
    <property type="entry name" value="Acyl-CoA N-acyltransferases (Nat)"/>
    <property type="match status" value="1"/>
</dbReference>
<keyword evidence="5" id="KW-1185">Reference proteome</keyword>
<keyword evidence="1 4" id="KW-0808">Transferase</keyword>
<dbReference type="Proteomes" id="UP000018296">
    <property type="component" value="Unassembled WGS sequence"/>
</dbReference>
<dbReference type="STRING" id="1395513.P343_05095"/>
<evidence type="ECO:0000256" key="2">
    <source>
        <dbReference type="ARBA" id="ARBA00023315"/>
    </source>
</evidence>
<dbReference type="Pfam" id="PF00583">
    <property type="entry name" value="Acetyltransf_1"/>
    <property type="match status" value="1"/>
</dbReference>
<dbReference type="InterPro" id="IPR016181">
    <property type="entry name" value="Acyl_CoA_acyltransferase"/>
</dbReference>
<evidence type="ECO:0000259" key="3">
    <source>
        <dbReference type="PROSITE" id="PS51186"/>
    </source>
</evidence>
<dbReference type="OrthoDB" id="9798006at2"/>
<gene>
    <name evidence="4" type="ORF">P343_05095</name>
</gene>
<dbReference type="PANTHER" id="PTHR43072">
    <property type="entry name" value="N-ACETYLTRANSFERASE"/>
    <property type="match status" value="1"/>
</dbReference>
<comment type="caution">
    <text evidence="4">The sequence shown here is derived from an EMBL/GenBank/DDBJ whole genome shotgun (WGS) entry which is preliminary data.</text>
</comment>
<sequence>MNIRKANEKDLSDILCIYNEGIEDRKATLEEDQKTVDYMQNWFAVHQGRYAVLVAEEEKIVGWASLNPYSQRCAYKGVAELSIYIERAHRGKGIGSKLLQQLEKVALENDFYKIVLFTFPFNESGQGLYKKMEFRQVGIFKKQGILDGEFIDIMAMEKLL</sequence>
<dbReference type="PATRIC" id="fig|1395513.3.peg.1040"/>
<accession>V6IYL3</accession>
<dbReference type="NCBIfam" id="NF040503">
    <property type="entry name" value="resist_ArsN1a"/>
    <property type="match status" value="1"/>
</dbReference>
<dbReference type="eggNOG" id="COG1247">
    <property type="taxonomic scope" value="Bacteria"/>
</dbReference>
<dbReference type="PANTHER" id="PTHR43072:SF23">
    <property type="entry name" value="UPF0039 PROTEIN C11D3.02C"/>
    <property type="match status" value="1"/>
</dbReference>
<reference evidence="4 5" key="1">
    <citation type="journal article" date="2013" name="Genome Announc.">
        <title>Genome Sequence of Sporolactobacillus laevolacticus DSM442, an Efficient Polymer-Grade D-Lactate Producer from Agricultural Waste Cottonseed as a Nitrogen Source.</title>
        <authorList>
            <person name="Wang H."/>
            <person name="Wang L."/>
            <person name="Ju J."/>
            <person name="Yu B."/>
            <person name="Ma Y."/>
        </authorList>
    </citation>
    <scope>NUCLEOTIDE SEQUENCE [LARGE SCALE GENOMIC DNA]</scope>
    <source>
        <strain evidence="4 5">DSM 442</strain>
    </source>
</reference>
<dbReference type="GO" id="GO:0016747">
    <property type="term" value="F:acyltransferase activity, transferring groups other than amino-acyl groups"/>
    <property type="evidence" value="ECO:0007669"/>
    <property type="project" value="InterPro"/>
</dbReference>
<dbReference type="Gene3D" id="3.40.630.30">
    <property type="match status" value="1"/>
</dbReference>
<dbReference type="PROSITE" id="PS51186">
    <property type="entry name" value="GNAT"/>
    <property type="match status" value="1"/>
</dbReference>
<dbReference type="EMBL" id="AWTC01000004">
    <property type="protein sequence ID" value="EST12532.1"/>
    <property type="molecule type" value="Genomic_DNA"/>
</dbReference>
<dbReference type="RefSeq" id="WP_023509320.1">
    <property type="nucleotide sequence ID" value="NZ_AWTC01000004.1"/>
</dbReference>
<evidence type="ECO:0000313" key="4">
    <source>
        <dbReference type="EMBL" id="EST12532.1"/>
    </source>
</evidence>
<name>V6IYL3_9BACL</name>
<feature type="domain" description="N-acetyltransferase" evidence="3">
    <location>
        <begin position="1"/>
        <end position="157"/>
    </location>
</feature>
<organism evidence="4 5">
    <name type="scientific">Sporolactobacillus laevolacticus DSM 442</name>
    <dbReference type="NCBI Taxonomy" id="1395513"/>
    <lineage>
        <taxon>Bacteria</taxon>
        <taxon>Bacillati</taxon>
        <taxon>Bacillota</taxon>
        <taxon>Bacilli</taxon>
        <taxon>Bacillales</taxon>
        <taxon>Sporolactobacillaceae</taxon>
        <taxon>Sporolactobacillus</taxon>
    </lineage>
</organism>
<proteinExistence type="predicted"/>
<dbReference type="CDD" id="cd04301">
    <property type="entry name" value="NAT_SF"/>
    <property type="match status" value="1"/>
</dbReference>
<evidence type="ECO:0000256" key="1">
    <source>
        <dbReference type="ARBA" id="ARBA00022679"/>
    </source>
</evidence>
<protein>
    <submittedName>
        <fullName evidence="4">GCN5 family acetyltransferase</fullName>
    </submittedName>
</protein>
<evidence type="ECO:0000313" key="5">
    <source>
        <dbReference type="Proteomes" id="UP000018296"/>
    </source>
</evidence>